<organism evidence="1 2">
    <name type="scientific">Macrolepiota fuliginosa MF-IS2</name>
    <dbReference type="NCBI Taxonomy" id="1400762"/>
    <lineage>
        <taxon>Eukaryota</taxon>
        <taxon>Fungi</taxon>
        <taxon>Dikarya</taxon>
        <taxon>Basidiomycota</taxon>
        <taxon>Agaricomycotina</taxon>
        <taxon>Agaricomycetes</taxon>
        <taxon>Agaricomycetidae</taxon>
        <taxon>Agaricales</taxon>
        <taxon>Agaricineae</taxon>
        <taxon>Agaricaceae</taxon>
        <taxon>Macrolepiota</taxon>
    </lineage>
</organism>
<gene>
    <name evidence="1" type="ORF">P691DRAFT_660770</name>
</gene>
<dbReference type="GO" id="GO:0033615">
    <property type="term" value="P:mitochondrial proton-transporting ATP synthase complex assembly"/>
    <property type="evidence" value="ECO:0007669"/>
    <property type="project" value="InterPro"/>
</dbReference>
<dbReference type="InterPro" id="IPR039196">
    <property type="entry name" value="Fmc1"/>
</dbReference>
<dbReference type="AlphaFoldDB" id="A0A9P5XMX4"/>
<dbReference type="OrthoDB" id="15893at2759"/>
<evidence type="ECO:0000313" key="1">
    <source>
        <dbReference type="EMBL" id="KAF9452495.1"/>
    </source>
</evidence>
<reference evidence="1" key="1">
    <citation type="submission" date="2020-11" db="EMBL/GenBank/DDBJ databases">
        <authorList>
            <consortium name="DOE Joint Genome Institute"/>
            <person name="Ahrendt S."/>
            <person name="Riley R."/>
            <person name="Andreopoulos W."/>
            <person name="Labutti K."/>
            <person name="Pangilinan J."/>
            <person name="Ruiz-Duenas F.J."/>
            <person name="Barrasa J.M."/>
            <person name="Sanchez-Garcia M."/>
            <person name="Camarero S."/>
            <person name="Miyauchi S."/>
            <person name="Serrano A."/>
            <person name="Linde D."/>
            <person name="Babiker R."/>
            <person name="Drula E."/>
            <person name="Ayuso-Fernandez I."/>
            <person name="Pacheco R."/>
            <person name="Padilla G."/>
            <person name="Ferreira P."/>
            <person name="Barriuso J."/>
            <person name="Kellner H."/>
            <person name="Castanera R."/>
            <person name="Alfaro M."/>
            <person name="Ramirez L."/>
            <person name="Pisabarro A.G."/>
            <person name="Kuo A."/>
            <person name="Tritt A."/>
            <person name="Lipzen A."/>
            <person name="He G."/>
            <person name="Yan M."/>
            <person name="Ng V."/>
            <person name="Cullen D."/>
            <person name="Martin F."/>
            <person name="Rosso M.-N."/>
            <person name="Henrissat B."/>
            <person name="Hibbett D."/>
            <person name="Martinez A.T."/>
            <person name="Grigoriev I.V."/>
        </authorList>
    </citation>
    <scope>NUCLEOTIDE SEQUENCE</scope>
    <source>
        <strain evidence="1">MF-IS2</strain>
    </source>
</reference>
<comment type="caution">
    <text evidence="1">The sequence shown here is derived from an EMBL/GenBank/DDBJ whole genome shotgun (WGS) entry which is preliminary data.</text>
</comment>
<dbReference type="EMBL" id="MU151071">
    <property type="protein sequence ID" value="KAF9452495.1"/>
    <property type="molecule type" value="Genomic_DNA"/>
</dbReference>
<dbReference type="GO" id="GO:0005759">
    <property type="term" value="C:mitochondrial matrix"/>
    <property type="evidence" value="ECO:0007669"/>
    <property type="project" value="TreeGrafter"/>
</dbReference>
<sequence>MLSEYAQVYRGLLREIRKAVTQAPVKPNQTIVSSFRALLEQSRQTHDANAFQDVKNALLFLKSQREHQARYSVAPFLCYSLTLFSQILVERYNPTTGLTEKERIRKTANRVGLDIPKEPSPEQ</sequence>
<dbReference type="PANTHER" id="PTHR28015:SF1">
    <property type="entry name" value="ATP SYNTHASE ASSEMBLY FACTOR FMC1, MITOCHONDRIAL"/>
    <property type="match status" value="1"/>
</dbReference>
<name>A0A9P5XMX4_9AGAR</name>
<dbReference type="Pfam" id="PF13233">
    <property type="entry name" value="Complex1_LYR_2"/>
    <property type="match status" value="1"/>
</dbReference>
<keyword evidence="2" id="KW-1185">Reference proteome</keyword>
<protein>
    <submittedName>
        <fullName evidence="1">Uncharacterized protein</fullName>
    </submittedName>
</protein>
<dbReference type="Proteomes" id="UP000807342">
    <property type="component" value="Unassembled WGS sequence"/>
</dbReference>
<dbReference type="PANTHER" id="PTHR28015">
    <property type="entry name" value="ATP SYNTHASE ASSEMBLY FACTOR FMC1, MITOCHONDRIAL"/>
    <property type="match status" value="1"/>
</dbReference>
<accession>A0A9P5XMX4</accession>
<proteinExistence type="predicted"/>
<evidence type="ECO:0000313" key="2">
    <source>
        <dbReference type="Proteomes" id="UP000807342"/>
    </source>
</evidence>